<dbReference type="EMBL" id="CM047747">
    <property type="protein sequence ID" value="KAJ0018780.1"/>
    <property type="molecule type" value="Genomic_DNA"/>
</dbReference>
<evidence type="ECO:0000313" key="1">
    <source>
        <dbReference type="EMBL" id="KAJ0018780.1"/>
    </source>
</evidence>
<accession>A0ACC0XMQ6</accession>
<protein>
    <submittedName>
        <fullName evidence="1">Uncharacterized protein</fullName>
    </submittedName>
</protein>
<organism evidence="1 2">
    <name type="scientific">Pistacia integerrima</name>
    <dbReference type="NCBI Taxonomy" id="434235"/>
    <lineage>
        <taxon>Eukaryota</taxon>
        <taxon>Viridiplantae</taxon>
        <taxon>Streptophyta</taxon>
        <taxon>Embryophyta</taxon>
        <taxon>Tracheophyta</taxon>
        <taxon>Spermatophyta</taxon>
        <taxon>Magnoliopsida</taxon>
        <taxon>eudicotyledons</taxon>
        <taxon>Gunneridae</taxon>
        <taxon>Pentapetalae</taxon>
        <taxon>rosids</taxon>
        <taxon>malvids</taxon>
        <taxon>Sapindales</taxon>
        <taxon>Anacardiaceae</taxon>
        <taxon>Pistacia</taxon>
    </lineage>
</organism>
<evidence type="ECO:0000313" key="2">
    <source>
        <dbReference type="Proteomes" id="UP001163603"/>
    </source>
</evidence>
<dbReference type="Proteomes" id="UP001163603">
    <property type="component" value="Chromosome 12"/>
</dbReference>
<keyword evidence="2" id="KW-1185">Reference proteome</keyword>
<reference evidence="2" key="1">
    <citation type="journal article" date="2023" name="G3 (Bethesda)">
        <title>Genome assembly and association tests identify interacting loci associated with vigor, precocity, and sex in interspecific pistachio rootstocks.</title>
        <authorList>
            <person name="Palmer W."/>
            <person name="Jacygrad E."/>
            <person name="Sagayaradj S."/>
            <person name="Cavanaugh K."/>
            <person name="Han R."/>
            <person name="Bertier L."/>
            <person name="Beede B."/>
            <person name="Kafkas S."/>
            <person name="Golino D."/>
            <person name="Preece J."/>
            <person name="Michelmore R."/>
        </authorList>
    </citation>
    <scope>NUCLEOTIDE SEQUENCE [LARGE SCALE GENOMIC DNA]</scope>
</reference>
<comment type="caution">
    <text evidence="1">The sequence shown here is derived from an EMBL/GenBank/DDBJ whole genome shotgun (WGS) entry which is preliminary data.</text>
</comment>
<name>A0ACC0XMQ6_9ROSI</name>
<gene>
    <name evidence="1" type="ORF">Pint_11774</name>
</gene>
<proteinExistence type="predicted"/>
<sequence length="181" mass="20783">MFQSAPPKHFWGEAILTATYIINRLPTPVLKWETPYEILFHKPPDYLFLRTFGCLCFATNTHPHNDKFAPRAYKCVFLGYNSGHKAYKMFDIQSKTVFMSRDAIFHEHSFPFKQNSPTSTTVSLPQIPITENHHYTPPNHTELPFPLLSPSSLNSFFIDSSPLPIIPPIHAVPRHQNHLLG</sequence>